<organism evidence="4 5">
    <name type="scientific">Mesorhabditis belari</name>
    <dbReference type="NCBI Taxonomy" id="2138241"/>
    <lineage>
        <taxon>Eukaryota</taxon>
        <taxon>Metazoa</taxon>
        <taxon>Ecdysozoa</taxon>
        <taxon>Nematoda</taxon>
        <taxon>Chromadorea</taxon>
        <taxon>Rhabditida</taxon>
        <taxon>Rhabditina</taxon>
        <taxon>Rhabditomorpha</taxon>
        <taxon>Rhabditoidea</taxon>
        <taxon>Rhabditidae</taxon>
        <taxon>Mesorhabditinae</taxon>
        <taxon>Mesorhabditis</taxon>
    </lineage>
</organism>
<dbReference type="InterPro" id="IPR011009">
    <property type="entry name" value="Kinase-like_dom_sf"/>
</dbReference>
<dbReference type="InterPro" id="IPR000719">
    <property type="entry name" value="Prot_kinase_dom"/>
</dbReference>
<dbReference type="InterPro" id="IPR020635">
    <property type="entry name" value="Tyr_kinase_cat_dom"/>
</dbReference>
<evidence type="ECO:0000256" key="1">
    <source>
        <dbReference type="SAM" id="MobiDB-lite"/>
    </source>
</evidence>
<accession>A0AAF3EXE5</accession>
<name>A0AAF3EXE5_9BILA</name>
<protein>
    <recommendedName>
        <fullName evidence="3">Protein kinase domain-containing protein</fullName>
    </recommendedName>
</protein>
<evidence type="ECO:0000256" key="2">
    <source>
        <dbReference type="SAM" id="Phobius"/>
    </source>
</evidence>
<dbReference type="AlphaFoldDB" id="A0AAF3EXE5"/>
<dbReference type="PROSITE" id="PS00109">
    <property type="entry name" value="PROTEIN_KINASE_TYR"/>
    <property type="match status" value="1"/>
</dbReference>
<dbReference type="SUPFAM" id="SSF56112">
    <property type="entry name" value="Protein kinase-like (PK-like)"/>
    <property type="match status" value="1"/>
</dbReference>
<dbReference type="GO" id="GO:0005886">
    <property type="term" value="C:plasma membrane"/>
    <property type="evidence" value="ECO:0007669"/>
    <property type="project" value="TreeGrafter"/>
</dbReference>
<keyword evidence="2" id="KW-0472">Membrane</keyword>
<feature type="compositionally biased region" description="Low complexity" evidence="1">
    <location>
        <begin position="56"/>
        <end position="68"/>
    </location>
</feature>
<feature type="transmembrane region" description="Helical" evidence="2">
    <location>
        <begin position="657"/>
        <end position="681"/>
    </location>
</feature>
<dbReference type="GO" id="GO:0005524">
    <property type="term" value="F:ATP binding"/>
    <property type="evidence" value="ECO:0007669"/>
    <property type="project" value="InterPro"/>
</dbReference>
<evidence type="ECO:0000313" key="4">
    <source>
        <dbReference type="Proteomes" id="UP000887575"/>
    </source>
</evidence>
<dbReference type="GO" id="GO:0007169">
    <property type="term" value="P:cell surface receptor protein tyrosine kinase signaling pathway"/>
    <property type="evidence" value="ECO:0007669"/>
    <property type="project" value="TreeGrafter"/>
</dbReference>
<feature type="domain" description="Protein kinase" evidence="3">
    <location>
        <begin position="562"/>
        <end position="822"/>
    </location>
</feature>
<dbReference type="WBParaSite" id="MBELARI_LOCUS18885">
    <property type="protein sequence ID" value="MBELARI_LOCUS18885"/>
    <property type="gene ID" value="MBELARI_LOCUS18885"/>
</dbReference>
<dbReference type="PANTHER" id="PTHR24416:SF624">
    <property type="entry name" value="TYROSINE-PROTEIN KINASE F09A5.2-RELATED"/>
    <property type="match status" value="1"/>
</dbReference>
<dbReference type="InterPro" id="IPR008266">
    <property type="entry name" value="Tyr_kinase_AS"/>
</dbReference>
<keyword evidence="2" id="KW-0812">Transmembrane</keyword>
<feature type="region of interest" description="Disordered" evidence="1">
    <location>
        <begin position="51"/>
        <end position="100"/>
    </location>
</feature>
<dbReference type="PROSITE" id="PS50011">
    <property type="entry name" value="PROTEIN_KINASE_DOM"/>
    <property type="match status" value="1"/>
</dbReference>
<dbReference type="InterPro" id="IPR001245">
    <property type="entry name" value="Ser-Thr/Tyr_kinase_cat_dom"/>
</dbReference>
<dbReference type="Gene3D" id="1.10.510.10">
    <property type="entry name" value="Transferase(Phosphotransferase) domain 1"/>
    <property type="match status" value="1"/>
</dbReference>
<dbReference type="PANTHER" id="PTHR24416">
    <property type="entry name" value="TYROSINE-PROTEIN KINASE RECEPTOR"/>
    <property type="match status" value="1"/>
</dbReference>
<dbReference type="GO" id="GO:0004714">
    <property type="term" value="F:transmembrane receptor protein tyrosine kinase activity"/>
    <property type="evidence" value="ECO:0007669"/>
    <property type="project" value="TreeGrafter"/>
</dbReference>
<keyword evidence="4" id="KW-1185">Reference proteome</keyword>
<proteinExistence type="predicted"/>
<evidence type="ECO:0000259" key="3">
    <source>
        <dbReference type="PROSITE" id="PS50011"/>
    </source>
</evidence>
<dbReference type="GO" id="GO:0043235">
    <property type="term" value="C:receptor complex"/>
    <property type="evidence" value="ECO:0007669"/>
    <property type="project" value="TreeGrafter"/>
</dbReference>
<dbReference type="InterPro" id="IPR050122">
    <property type="entry name" value="RTK"/>
</dbReference>
<reference evidence="5" key="1">
    <citation type="submission" date="2024-02" db="UniProtKB">
        <authorList>
            <consortium name="WormBaseParasite"/>
        </authorList>
    </citation>
    <scope>IDENTIFICATION</scope>
</reference>
<dbReference type="Pfam" id="PF07714">
    <property type="entry name" value="PK_Tyr_Ser-Thr"/>
    <property type="match status" value="1"/>
</dbReference>
<sequence>MPKSIHVMDKQRYSTELVAYRHDIEEKIRDFINKVETKFFDGSIGHVMPEAEASKAEPAVVPSEVAASVHDESNTDQEEDNHDEGAYSAETQAHSGPVTHLEKVKPRIAADKARSLPDGEIPEADVVVTVVSSVTKDWKTTYFPMPCPILKPINQISALSPNDCSKISESLNCDARTIFKGYAGGEPGLKRNPDHLIVEGRSEEMRLTSSSSASTLFTDQRCAFCLVYALEGCQQSSDNITFPVDDMVTLSQPFYPWIFDRYDRIELFNLEAVDPQMSWTPEVDTQLKSGYMAIVRRFAACLFERRLDVDTQATFAFHASDLYSISVKSPRQSFCFETCANCTMLIEFSFYCFYSMTFLSLLWDYGMPQSDLLKNNSAFLISVPELLEENRDYEVLTCKSELNSSCEVTTNESNKWTTIVLVLEQENDGPHVLTSLQSKTTNARCRYELYVQSPQSSNFTNNQHFLLMIDESAPFIEQYLENRVYSLTIPPGCSPKIVIEVRKYPSQLDRTNEQKLCQKGTAMIDSPGYLDPFINETFSVTFSDLSLSHLVICNDGLLLTVRGEVVALFDGTLRIDYKGQQGDIIASEIEFYVSISYFSVGIPPTSYTSTFNKTHEEVVSVLITWTPNGTSFGGGTLVLVHVDEVSTFGSDSPKKDWIWIVPTVILFISILLVAVGCAVGIKSGLLIRLLLSHRNPFADQIQRTFNSIPQLKKAMDRALTTKKKKMGDANSSENCLEVDDFVPIGWQLSDALAYLSSKNFIHRDVAARNVLITERKMAKLSDFGLCRHIKDEHYESQGGKLPIKWMPPESIEFARFSEKSDV</sequence>
<dbReference type="Proteomes" id="UP000887575">
    <property type="component" value="Unassembled WGS sequence"/>
</dbReference>
<evidence type="ECO:0000313" key="5">
    <source>
        <dbReference type="WBParaSite" id="MBELARI_LOCUS18885"/>
    </source>
</evidence>
<dbReference type="SMART" id="SM00219">
    <property type="entry name" value="TyrKc"/>
    <property type="match status" value="1"/>
</dbReference>
<keyword evidence="2" id="KW-1133">Transmembrane helix</keyword>